<dbReference type="Proteomes" id="UP000612893">
    <property type="component" value="Unassembled WGS sequence"/>
</dbReference>
<keyword evidence="6" id="KW-0479">Metal-binding</keyword>
<evidence type="ECO:0000256" key="4">
    <source>
        <dbReference type="ARBA" id="ARBA00023244"/>
    </source>
</evidence>
<comment type="subcellular location">
    <subcellularLocation>
        <location evidence="6 7">Cytoplasm</location>
    </subcellularLocation>
</comment>
<dbReference type="GO" id="GO:0006783">
    <property type="term" value="P:heme biosynthetic process"/>
    <property type="evidence" value="ECO:0007669"/>
    <property type="project" value="UniProtKB-UniRule"/>
</dbReference>
<dbReference type="CDD" id="cd00419">
    <property type="entry name" value="Ferrochelatase_C"/>
    <property type="match status" value="1"/>
</dbReference>
<comment type="catalytic activity">
    <reaction evidence="6 7">
        <text>heme b + 2 H(+) = protoporphyrin IX + Fe(2+)</text>
        <dbReference type="Rhea" id="RHEA:22584"/>
        <dbReference type="ChEBI" id="CHEBI:15378"/>
        <dbReference type="ChEBI" id="CHEBI:29033"/>
        <dbReference type="ChEBI" id="CHEBI:57306"/>
        <dbReference type="ChEBI" id="CHEBI:60344"/>
        <dbReference type="EC" id="4.98.1.1"/>
    </reaction>
</comment>
<comment type="function">
    <text evidence="6 7">Catalyzes the ferrous insertion into protoporphyrin IX.</text>
</comment>
<dbReference type="EC" id="4.98.1.1" evidence="6 7"/>
<name>A0A934K6U5_9BACT</name>
<dbReference type="Gene3D" id="3.40.50.1400">
    <property type="match status" value="2"/>
</dbReference>
<dbReference type="SUPFAM" id="SSF53800">
    <property type="entry name" value="Chelatase"/>
    <property type="match status" value="1"/>
</dbReference>
<proteinExistence type="inferred from homology"/>
<dbReference type="AlphaFoldDB" id="A0A934K6U5"/>
<dbReference type="InterPro" id="IPR033644">
    <property type="entry name" value="Ferrochelatase_C"/>
</dbReference>
<accession>A0A934K6U5</accession>
<comment type="similarity">
    <text evidence="6 7">Belongs to the ferrochelatase family.</text>
</comment>
<comment type="caution">
    <text evidence="8">The sequence shown here is derived from an EMBL/GenBank/DDBJ whole genome shotgun (WGS) entry which is preliminary data.</text>
</comment>
<dbReference type="PROSITE" id="PS00534">
    <property type="entry name" value="FERROCHELATASE"/>
    <property type="match status" value="1"/>
</dbReference>
<organism evidence="8 9">
    <name type="scientific">Candidatus Nephthysia bennettiae</name>
    <dbReference type="NCBI Taxonomy" id="3127016"/>
    <lineage>
        <taxon>Bacteria</taxon>
        <taxon>Bacillati</taxon>
        <taxon>Candidatus Dormiibacterota</taxon>
        <taxon>Candidatus Dormibacteria</taxon>
        <taxon>Candidatus Dormibacterales</taxon>
        <taxon>Candidatus Dormibacteraceae</taxon>
        <taxon>Candidatus Nephthysia</taxon>
    </lineage>
</organism>
<gene>
    <name evidence="6 8" type="primary">hemH</name>
    <name evidence="8" type="ORF">JF922_15430</name>
</gene>
<reference evidence="8" key="1">
    <citation type="submission" date="2020-10" db="EMBL/GenBank/DDBJ databases">
        <title>Ca. Dormibacterota MAGs.</title>
        <authorList>
            <person name="Montgomery K."/>
        </authorList>
    </citation>
    <scope>NUCLEOTIDE SEQUENCE [LARGE SCALE GENOMIC DNA]</scope>
    <source>
        <strain evidence="8">SC8812_S17_10</strain>
    </source>
</reference>
<dbReference type="GO" id="GO:0004325">
    <property type="term" value="F:ferrochelatase activity"/>
    <property type="evidence" value="ECO:0007669"/>
    <property type="project" value="UniProtKB-UniRule"/>
</dbReference>
<evidence type="ECO:0000313" key="9">
    <source>
        <dbReference type="Proteomes" id="UP000612893"/>
    </source>
</evidence>
<keyword evidence="9" id="KW-1185">Reference proteome</keyword>
<evidence type="ECO:0000256" key="3">
    <source>
        <dbReference type="ARBA" id="ARBA00023239"/>
    </source>
</evidence>
<evidence type="ECO:0000256" key="6">
    <source>
        <dbReference type="HAMAP-Rule" id="MF_00323"/>
    </source>
</evidence>
<sequence length="286" mass="31499">MPPETGVLCMAYGNPRSDAEVEAYFTHIRGGRPPSAEALDELRGRYRAVGGSPLEEITRRQAAALSAELGLPTFVGMKHAPPFITEAAEEAAGQGIRKLIGLTLAPHYAGMSLGQYEHALRDAWPGELDFLPGFHDHPAFIRALRGLLSEALEGFEPDRLFFTAHSLPARIVEPGDRYDQRLLESCRLVAEGDGLPPWEFAYQSASTTGEPWLGPDLLQAVERSGARRVLVCPVGFVADHLEILYDLDIEAQTFASEHGLELRRTPSFNDRPEFITALAEVVRDRL</sequence>
<dbReference type="NCBIfam" id="TIGR00109">
    <property type="entry name" value="hemH"/>
    <property type="match status" value="1"/>
</dbReference>
<dbReference type="Pfam" id="PF00762">
    <property type="entry name" value="Ferrochelatase"/>
    <property type="match status" value="1"/>
</dbReference>
<dbReference type="PANTHER" id="PTHR11108">
    <property type="entry name" value="FERROCHELATASE"/>
    <property type="match status" value="1"/>
</dbReference>
<evidence type="ECO:0000256" key="5">
    <source>
        <dbReference type="ARBA" id="ARBA00024536"/>
    </source>
</evidence>
<protein>
    <recommendedName>
        <fullName evidence="6 7">Ferrochelatase</fullName>
        <ecNumber evidence="6 7">4.98.1.1</ecNumber>
    </recommendedName>
    <alternativeName>
        <fullName evidence="6">Heme synthase</fullName>
    </alternativeName>
    <alternativeName>
        <fullName evidence="6">Protoheme ferro-lyase</fullName>
    </alternativeName>
</protein>
<evidence type="ECO:0000313" key="8">
    <source>
        <dbReference type="EMBL" id="MBJ7599455.1"/>
    </source>
</evidence>
<evidence type="ECO:0000256" key="1">
    <source>
        <dbReference type="ARBA" id="ARBA00023004"/>
    </source>
</evidence>
<dbReference type="RefSeq" id="WP_338202946.1">
    <property type="nucleotide sequence ID" value="NZ_JAEKNR010000154.1"/>
</dbReference>
<dbReference type="GO" id="GO:0005737">
    <property type="term" value="C:cytoplasm"/>
    <property type="evidence" value="ECO:0007669"/>
    <property type="project" value="UniProtKB-SubCell"/>
</dbReference>
<evidence type="ECO:0000256" key="2">
    <source>
        <dbReference type="ARBA" id="ARBA00023133"/>
    </source>
</evidence>
<keyword evidence="2 6" id="KW-0350">Heme biosynthesis</keyword>
<dbReference type="GO" id="GO:0046872">
    <property type="term" value="F:metal ion binding"/>
    <property type="evidence" value="ECO:0007669"/>
    <property type="project" value="UniProtKB-KW"/>
</dbReference>
<feature type="binding site" evidence="6">
    <location>
        <position position="242"/>
    </location>
    <ligand>
        <name>Fe(2+)</name>
        <dbReference type="ChEBI" id="CHEBI:29033"/>
    </ligand>
</feature>
<evidence type="ECO:0000256" key="7">
    <source>
        <dbReference type="RuleBase" id="RU000607"/>
    </source>
</evidence>
<keyword evidence="1 6" id="KW-0408">Iron</keyword>
<feature type="binding site" evidence="6">
    <location>
        <position position="165"/>
    </location>
    <ligand>
        <name>Fe(2+)</name>
        <dbReference type="ChEBI" id="CHEBI:29033"/>
    </ligand>
</feature>
<keyword evidence="4 6" id="KW-0627">Porphyrin biosynthesis</keyword>
<dbReference type="PANTHER" id="PTHR11108:SF1">
    <property type="entry name" value="FERROCHELATASE, MITOCHONDRIAL"/>
    <property type="match status" value="1"/>
</dbReference>
<keyword evidence="3 6" id="KW-0456">Lyase</keyword>
<comment type="catalytic activity">
    <reaction evidence="5">
        <text>Fe-coproporphyrin III + 2 H(+) = coproporphyrin III + Fe(2+)</text>
        <dbReference type="Rhea" id="RHEA:49572"/>
        <dbReference type="ChEBI" id="CHEBI:15378"/>
        <dbReference type="ChEBI" id="CHEBI:29033"/>
        <dbReference type="ChEBI" id="CHEBI:68438"/>
        <dbReference type="ChEBI" id="CHEBI:131725"/>
        <dbReference type="EC" id="4.99.1.9"/>
    </reaction>
    <physiologicalReaction direction="right-to-left" evidence="5">
        <dbReference type="Rhea" id="RHEA:49574"/>
    </physiologicalReaction>
</comment>
<dbReference type="HAMAP" id="MF_00323">
    <property type="entry name" value="Ferrochelatase"/>
    <property type="match status" value="1"/>
</dbReference>
<dbReference type="InterPro" id="IPR001015">
    <property type="entry name" value="Ferrochelatase"/>
</dbReference>
<dbReference type="InterPro" id="IPR019772">
    <property type="entry name" value="Ferrochelatase_AS"/>
</dbReference>
<keyword evidence="6 7" id="KW-0963">Cytoplasm</keyword>
<comment type="pathway">
    <text evidence="6 7">Porphyrin-containing compound metabolism; protoheme biosynthesis; protoheme from protoporphyrin-IX: step 1/1.</text>
</comment>
<dbReference type="EMBL" id="JAEKNR010000154">
    <property type="protein sequence ID" value="MBJ7599455.1"/>
    <property type="molecule type" value="Genomic_DNA"/>
</dbReference>